<proteinExistence type="predicted"/>
<dbReference type="VEuPathDB" id="MicrosporidiaDB:NEQG_01575"/>
<sequence length="110" mass="12044">MQCPGYSSGESCAVSAVCLFFWCRSTVQSDWAGPVCSSDAVITIGVAAWYESSALPGILTKTSKRCILYLPECLSAAGRIAHLRHWLLYITWTCVCLLSLGVHGVWYSVY</sequence>
<gene>
    <name evidence="3" type="ORF">NEQG_01575</name>
</gene>
<keyword evidence="1" id="KW-0472">Membrane</keyword>
<evidence type="ECO:0000256" key="1">
    <source>
        <dbReference type="SAM" id="Phobius"/>
    </source>
</evidence>
<keyword evidence="1" id="KW-0812">Transmembrane</keyword>
<evidence type="ECO:0000313" key="4">
    <source>
        <dbReference type="Proteomes" id="UP000002872"/>
    </source>
</evidence>
<keyword evidence="2" id="KW-0732">Signal</keyword>
<organism evidence="3 4">
    <name type="scientific">Nematocida parisii (strain ERTm3)</name>
    <name type="common">Nematode killer fungus</name>
    <dbReference type="NCBI Taxonomy" id="935791"/>
    <lineage>
        <taxon>Eukaryota</taxon>
        <taxon>Fungi</taxon>
        <taxon>Fungi incertae sedis</taxon>
        <taxon>Microsporidia</taxon>
        <taxon>Nematocida</taxon>
    </lineage>
</organism>
<feature type="signal peptide" evidence="2">
    <location>
        <begin position="1"/>
        <end position="32"/>
    </location>
</feature>
<accession>I3EFY4</accession>
<dbReference type="InParanoid" id="I3EFY4"/>
<dbReference type="AlphaFoldDB" id="I3EFY4"/>
<evidence type="ECO:0000256" key="2">
    <source>
        <dbReference type="SAM" id="SignalP"/>
    </source>
</evidence>
<name>I3EFY4_NEMP3</name>
<reference evidence="3" key="1">
    <citation type="submission" date="2011-01" db="EMBL/GenBank/DDBJ databases">
        <title>The Genome Sequence of Nematocida parisii strain ERTm3.</title>
        <authorList>
            <consortium name="The Broad Institute Genome Sequencing Platform"/>
            <consortium name="The Broad Institute Genome Sequencing Center for Infectious Disease"/>
            <person name="Cuomo C."/>
            <person name="Troemel E."/>
            <person name="Young S.K."/>
            <person name="Zeng Q."/>
            <person name="Gargeya S."/>
            <person name="Fitzgerald M."/>
            <person name="Haas B."/>
            <person name="Abouelleil A."/>
            <person name="Alvarado L."/>
            <person name="Arachchi H.M."/>
            <person name="Berlin A."/>
            <person name="Chapman S.B."/>
            <person name="Gearin G."/>
            <person name="Goldberg J."/>
            <person name="Griggs A."/>
            <person name="Gujja S."/>
            <person name="Hansen M."/>
            <person name="Heiman D."/>
            <person name="Howarth C."/>
            <person name="Larimer J."/>
            <person name="Lui A."/>
            <person name="MacDonald P.J.P."/>
            <person name="McCowen C."/>
            <person name="Montmayeur A."/>
            <person name="Murphy C."/>
            <person name="Neiman D."/>
            <person name="Pearson M."/>
            <person name="Priest M."/>
            <person name="Roberts A."/>
            <person name="Saif S."/>
            <person name="Shea T."/>
            <person name="Sisk P."/>
            <person name="Stolte C."/>
            <person name="Sykes S."/>
            <person name="Wortman J."/>
            <person name="Nusbaum C."/>
            <person name="Birren B."/>
        </authorList>
    </citation>
    <scope>NUCLEOTIDE SEQUENCE</scope>
    <source>
        <strain evidence="3">ERTm3</strain>
    </source>
</reference>
<dbReference type="EMBL" id="GL870879">
    <property type="protein sequence ID" value="EIJ88131.1"/>
    <property type="molecule type" value="Genomic_DNA"/>
</dbReference>
<feature type="transmembrane region" description="Helical" evidence="1">
    <location>
        <begin position="86"/>
        <end position="109"/>
    </location>
</feature>
<protein>
    <submittedName>
        <fullName evidence="3">Uncharacterized protein</fullName>
    </submittedName>
</protein>
<dbReference type="Proteomes" id="UP000002872">
    <property type="component" value="Unassembled WGS sequence"/>
</dbReference>
<keyword evidence="1" id="KW-1133">Transmembrane helix</keyword>
<evidence type="ECO:0000313" key="3">
    <source>
        <dbReference type="EMBL" id="EIJ88131.1"/>
    </source>
</evidence>
<keyword evidence="4" id="KW-1185">Reference proteome</keyword>
<dbReference type="HOGENOM" id="CLU_2171709_0_0_1"/>
<feature type="chain" id="PRO_5003670572" evidence="2">
    <location>
        <begin position="33"/>
        <end position="110"/>
    </location>
</feature>